<keyword evidence="2" id="KW-0963">Cytoplasm</keyword>
<feature type="repeat" description="WD" evidence="5">
    <location>
        <begin position="69"/>
        <end position="111"/>
    </location>
</feature>
<dbReference type="InterPro" id="IPR019775">
    <property type="entry name" value="WD40_repeat_CS"/>
</dbReference>
<feature type="compositionally biased region" description="Acidic residues" evidence="6">
    <location>
        <begin position="16"/>
        <end position="48"/>
    </location>
</feature>
<dbReference type="Proteomes" id="UP001212841">
    <property type="component" value="Unassembled WGS sequence"/>
</dbReference>
<gene>
    <name evidence="8" type="ORF">HK097_011286</name>
</gene>
<feature type="repeat" description="WD" evidence="5">
    <location>
        <begin position="312"/>
        <end position="353"/>
    </location>
</feature>
<proteinExistence type="predicted"/>
<dbReference type="AlphaFoldDB" id="A0AAD5X373"/>
<feature type="repeat" description="WD" evidence="5">
    <location>
        <begin position="195"/>
        <end position="236"/>
    </location>
</feature>
<dbReference type="PANTHER" id="PTHR19857:SF8">
    <property type="entry name" value="ANGIO-ASSOCIATED MIGRATORY CELL PROTEIN"/>
    <property type="match status" value="1"/>
</dbReference>
<feature type="region of interest" description="Disordered" evidence="6">
    <location>
        <begin position="1"/>
        <end position="60"/>
    </location>
</feature>
<evidence type="ECO:0000256" key="4">
    <source>
        <dbReference type="ARBA" id="ARBA00022737"/>
    </source>
</evidence>
<keyword evidence="4" id="KW-0677">Repeat</keyword>
<dbReference type="Pfam" id="PF00400">
    <property type="entry name" value="WD40"/>
    <property type="match status" value="4"/>
</dbReference>
<dbReference type="InterPro" id="IPR024977">
    <property type="entry name" value="Apc4-like_WD40_dom"/>
</dbReference>
<feature type="repeat" description="WD" evidence="5">
    <location>
        <begin position="271"/>
        <end position="312"/>
    </location>
</feature>
<dbReference type="InterPro" id="IPR015943">
    <property type="entry name" value="WD40/YVTN_repeat-like_dom_sf"/>
</dbReference>
<comment type="subcellular location">
    <subcellularLocation>
        <location evidence="1">Cytoplasm</location>
    </subcellularLocation>
</comment>
<dbReference type="SMART" id="SM00320">
    <property type="entry name" value="WD40"/>
    <property type="match status" value="7"/>
</dbReference>
<evidence type="ECO:0000256" key="5">
    <source>
        <dbReference type="PROSITE-ProRule" id="PRU00221"/>
    </source>
</evidence>
<evidence type="ECO:0000313" key="9">
    <source>
        <dbReference type="Proteomes" id="UP001212841"/>
    </source>
</evidence>
<evidence type="ECO:0000256" key="3">
    <source>
        <dbReference type="ARBA" id="ARBA00022574"/>
    </source>
</evidence>
<keyword evidence="3 5" id="KW-0853">WD repeat</keyword>
<evidence type="ECO:0000259" key="7">
    <source>
        <dbReference type="Pfam" id="PF12894"/>
    </source>
</evidence>
<comment type="caution">
    <text evidence="8">The sequence shown here is derived from an EMBL/GenBank/DDBJ whole genome shotgun (WGS) entry which is preliminary data.</text>
</comment>
<evidence type="ECO:0000256" key="6">
    <source>
        <dbReference type="SAM" id="MobiDB-lite"/>
    </source>
</evidence>
<sequence length="387" mass="41405">MANQQPDHTQDRPAEFQEEEDYVGQDEVAEEVEGDEGGEPMSEDEDDQAGPAGGEGGQSVLVDDSVQGFFDHREDVYAVAIHPTQQHLVASGGGDDKCYLWRLDNGEKVFDLGVHTDSVSAIGFSNDGQYVASAGLDGKVIVHNVSNGQHVVTLEGPTEITWLEWHPRGPIVLVGSEDATIWMWQVPSGNCMGVLTGHGESVTCGQFTPDGKTIVSGSSDGSFAVWNPKTATAQLRIGSEDARFHSAPITALADGSARLVHLGNGRILASLDGHTDSVETIGFCNTMPWAATGSVDGTISIWDVTTMQIRSTLRHDDAVTKVIWHETAPLLTSASTDKTVRVWDARTGECLKVWRGHQAPIMDLAITRDGNRAVTASDDGTALVFAA</sequence>
<dbReference type="InterPro" id="IPR020472">
    <property type="entry name" value="WD40_PAC1"/>
</dbReference>
<name>A0AAD5X373_9FUNG</name>
<dbReference type="InterPro" id="IPR011047">
    <property type="entry name" value="Quinoprotein_ADH-like_sf"/>
</dbReference>
<dbReference type="PROSITE" id="PS50294">
    <property type="entry name" value="WD_REPEATS_REGION"/>
    <property type="match status" value="4"/>
</dbReference>
<protein>
    <recommendedName>
        <fullName evidence="7">Anaphase-promoting complex subunit 4-like WD40 domain-containing protein</fullName>
    </recommendedName>
</protein>
<accession>A0AAD5X373</accession>
<dbReference type="InterPro" id="IPR001680">
    <property type="entry name" value="WD40_rpt"/>
</dbReference>
<organism evidence="8 9">
    <name type="scientific">Rhizophlyctis rosea</name>
    <dbReference type="NCBI Taxonomy" id="64517"/>
    <lineage>
        <taxon>Eukaryota</taxon>
        <taxon>Fungi</taxon>
        <taxon>Fungi incertae sedis</taxon>
        <taxon>Chytridiomycota</taxon>
        <taxon>Chytridiomycota incertae sedis</taxon>
        <taxon>Chytridiomycetes</taxon>
        <taxon>Rhizophlyctidales</taxon>
        <taxon>Rhizophlyctidaceae</taxon>
        <taxon>Rhizophlyctis</taxon>
    </lineage>
</organism>
<dbReference type="InterPro" id="IPR051179">
    <property type="entry name" value="WD_repeat_multifunction"/>
</dbReference>
<dbReference type="Pfam" id="PF12894">
    <property type="entry name" value="ANAPC4_WD40"/>
    <property type="match status" value="1"/>
</dbReference>
<dbReference type="SUPFAM" id="SSF50998">
    <property type="entry name" value="Quinoprotein alcohol dehydrogenase-like"/>
    <property type="match status" value="1"/>
</dbReference>
<dbReference type="CDD" id="cd00200">
    <property type="entry name" value="WD40"/>
    <property type="match status" value="1"/>
</dbReference>
<feature type="repeat" description="WD" evidence="5">
    <location>
        <begin position="354"/>
        <end position="387"/>
    </location>
</feature>
<dbReference type="EMBL" id="JADGJD010000913">
    <property type="protein sequence ID" value="KAJ3047704.1"/>
    <property type="molecule type" value="Genomic_DNA"/>
</dbReference>
<dbReference type="GO" id="GO:0005737">
    <property type="term" value="C:cytoplasm"/>
    <property type="evidence" value="ECO:0007669"/>
    <property type="project" value="UniProtKB-SubCell"/>
</dbReference>
<dbReference type="PROSITE" id="PS50082">
    <property type="entry name" value="WD_REPEATS_2"/>
    <property type="match status" value="7"/>
</dbReference>
<dbReference type="FunFam" id="2.130.10.10:FF:000074">
    <property type="entry name" value="Angio-associated migratory cell protein-like protein"/>
    <property type="match status" value="1"/>
</dbReference>
<feature type="repeat" description="WD" evidence="5">
    <location>
        <begin position="163"/>
        <end position="194"/>
    </location>
</feature>
<reference evidence="8" key="1">
    <citation type="submission" date="2020-05" db="EMBL/GenBank/DDBJ databases">
        <title>Phylogenomic resolution of chytrid fungi.</title>
        <authorList>
            <person name="Stajich J.E."/>
            <person name="Amses K."/>
            <person name="Simmons R."/>
            <person name="Seto K."/>
            <person name="Myers J."/>
            <person name="Bonds A."/>
            <person name="Quandt C.A."/>
            <person name="Barry K."/>
            <person name="Liu P."/>
            <person name="Grigoriev I."/>
            <person name="Longcore J.E."/>
            <person name="James T.Y."/>
        </authorList>
    </citation>
    <scope>NUCLEOTIDE SEQUENCE</scope>
    <source>
        <strain evidence="8">JEL0318</strain>
    </source>
</reference>
<evidence type="ECO:0000313" key="8">
    <source>
        <dbReference type="EMBL" id="KAJ3047704.1"/>
    </source>
</evidence>
<dbReference type="PANTHER" id="PTHR19857">
    <property type="entry name" value="MITOCHONDRIAL DIVISION PROTEIN 1-RELATED"/>
    <property type="match status" value="1"/>
</dbReference>
<dbReference type="PROSITE" id="PS00678">
    <property type="entry name" value="WD_REPEATS_1"/>
    <property type="match status" value="2"/>
</dbReference>
<keyword evidence="9" id="KW-1185">Reference proteome</keyword>
<feature type="repeat" description="WD" evidence="5">
    <location>
        <begin position="112"/>
        <end position="153"/>
    </location>
</feature>
<feature type="domain" description="Anaphase-promoting complex subunit 4-like WD40" evidence="7">
    <location>
        <begin position="86"/>
        <end position="165"/>
    </location>
</feature>
<evidence type="ECO:0000256" key="1">
    <source>
        <dbReference type="ARBA" id="ARBA00004496"/>
    </source>
</evidence>
<evidence type="ECO:0000256" key="2">
    <source>
        <dbReference type="ARBA" id="ARBA00022490"/>
    </source>
</evidence>
<dbReference type="Gene3D" id="2.130.10.10">
    <property type="entry name" value="YVTN repeat-like/Quinoprotein amine dehydrogenase"/>
    <property type="match status" value="1"/>
</dbReference>
<dbReference type="PRINTS" id="PR00320">
    <property type="entry name" value="GPROTEINBRPT"/>
</dbReference>